<reference evidence="4" key="1">
    <citation type="submission" date="2022-05" db="EMBL/GenBank/DDBJ databases">
        <authorList>
            <person name="Pankratov T."/>
        </authorList>
    </citation>
    <scope>NUCLEOTIDE SEQUENCE</scope>
    <source>
        <strain evidence="4">BP6-180914</strain>
    </source>
</reference>
<dbReference type="GO" id="GO:0051301">
    <property type="term" value="P:cell division"/>
    <property type="evidence" value="ECO:0007669"/>
    <property type="project" value="UniProtKB-KW"/>
</dbReference>
<protein>
    <submittedName>
        <fullName evidence="4">Cell division protein ZapE</fullName>
    </submittedName>
</protein>
<evidence type="ECO:0000256" key="2">
    <source>
        <dbReference type="ARBA" id="ARBA00022840"/>
    </source>
</evidence>
<dbReference type="InterPro" id="IPR005654">
    <property type="entry name" value="ATPase_AFG1-like"/>
</dbReference>
<organism evidence="4 5">
    <name type="scientific">Lichenifustis flavocetrariae</name>
    <dbReference type="NCBI Taxonomy" id="2949735"/>
    <lineage>
        <taxon>Bacteria</taxon>
        <taxon>Pseudomonadati</taxon>
        <taxon>Pseudomonadota</taxon>
        <taxon>Alphaproteobacteria</taxon>
        <taxon>Hyphomicrobiales</taxon>
        <taxon>Lichenihabitantaceae</taxon>
        <taxon>Lichenifustis</taxon>
    </lineage>
</organism>
<dbReference type="GO" id="GO:0005524">
    <property type="term" value="F:ATP binding"/>
    <property type="evidence" value="ECO:0007669"/>
    <property type="project" value="UniProtKB-KW"/>
</dbReference>
<gene>
    <name evidence="4" type="primary">zapE</name>
    <name evidence="4" type="ORF">M8523_11045</name>
</gene>
<dbReference type="RefSeq" id="WP_282584924.1">
    <property type="nucleotide sequence ID" value="NZ_JAMOIM010000006.1"/>
</dbReference>
<dbReference type="GO" id="GO:0005737">
    <property type="term" value="C:cytoplasm"/>
    <property type="evidence" value="ECO:0007669"/>
    <property type="project" value="TreeGrafter"/>
</dbReference>
<feature type="region of interest" description="Disordered" evidence="3">
    <location>
        <begin position="371"/>
        <end position="390"/>
    </location>
</feature>
<dbReference type="Pfam" id="PF03969">
    <property type="entry name" value="AFG1_ATPase"/>
    <property type="match status" value="1"/>
</dbReference>
<dbReference type="AlphaFoldDB" id="A0AA42CIM7"/>
<name>A0AA42CIM7_9HYPH</name>
<dbReference type="EMBL" id="JAMOIM010000006">
    <property type="protein sequence ID" value="MCW6508554.1"/>
    <property type="molecule type" value="Genomic_DNA"/>
</dbReference>
<dbReference type="SUPFAM" id="SSF52540">
    <property type="entry name" value="P-loop containing nucleoside triphosphate hydrolases"/>
    <property type="match status" value="1"/>
</dbReference>
<evidence type="ECO:0000256" key="1">
    <source>
        <dbReference type="ARBA" id="ARBA00022741"/>
    </source>
</evidence>
<dbReference type="GO" id="GO:0016887">
    <property type="term" value="F:ATP hydrolysis activity"/>
    <property type="evidence" value="ECO:0007669"/>
    <property type="project" value="InterPro"/>
</dbReference>
<dbReference type="Proteomes" id="UP001165667">
    <property type="component" value="Unassembled WGS sequence"/>
</dbReference>
<dbReference type="Gene3D" id="3.40.50.300">
    <property type="entry name" value="P-loop containing nucleotide triphosphate hydrolases"/>
    <property type="match status" value="1"/>
</dbReference>
<keyword evidence="5" id="KW-1185">Reference proteome</keyword>
<keyword evidence="2" id="KW-0067">ATP-binding</keyword>
<evidence type="ECO:0000313" key="4">
    <source>
        <dbReference type="EMBL" id="MCW6508554.1"/>
    </source>
</evidence>
<sequence length="390" mass="42656">MSPSVVASYRARTAKQNWTFDPAQAEVAARLDEVAAAVAAAAPANKASALGWLFAGRRAEAPKGLYIFGSVGRGKTMLMDLFFSLVAIRRKRRVHFHAFMADVHARIHQWRQEKKRHAVKGDDPIAPVAEALAREASLLCFDEFAVTDIADAMILGRLFKALFAQGVTVVATSNVAPRDLYKDGLNRALFLPFIDQIESRMDVVQLDAEQDYRLTKLTQAGTWFMPDDAEAEQALDRLFLSLTGVPEGRPVSLPLLGRFIRVPSAAAGVARFAFADLIEQPLGASDFLAVAQAFHTVLVDGIRVMAAGERNVVKRFITMIDAFYDGGIKLIASAADVPQNLYRAETGREVFEFDRTVSRLIEMQSQSYLAQPHRGASPFPSGGTGGIVET</sequence>
<keyword evidence="1" id="KW-0547">Nucleotide-binding</keyword>
<keyword evidence="4" id="KW-0132">Cell division</keyword>
<keyword evidence="4" id="KW-0131">Cell cycle</keyword>
<comment type="caution">
    <text evidence="4">The sequence shown here is derived from an EMBL/GenBank/DDBJ whole genome shotgun (WGS) entry which is preliminary data.</text>
</comment>
<proteinExistence type="predicted"/>
<dbReference type="NCBIfam" id="NF040713">
    <property type="entry name" value="ZapE"/>
    <property type="match status" value="1"/>
</dbReference>
<dbReference type="PANTHER" id="PTHR12169:SF6">
    <property type="entry name" value="AFG1-LIKE ATPASE"/>
    <property type="match status" value="1"/>
</dbReference>
<dbReference type="InterPro" id="IPR027417">
    <property type="entry name" value="P-loop_NTPase"/>
</dbReference>
<evidence type="ECO:0000256" key="3">
    <source>
        <dbReference type="SAM" id="MobiDB-lite"/>
    </source>
</evidence>
<accession>A0AA42CIM7</accession>
<dbReference type="PANTHER" id="PTHR12169">
    <property type="entry name" value="ATPASE N2B"/>
    <property type="match status" value="1"/>
</dbReference>
<evidence type="ECO:0000313" key="5">
    <source>
        <dbReference type="Proteomes" id="UP001165667"/>
    </source>
</evidence>
<dbReference type="CDD" id="cd00267">
    <property type="entry name" value="ABC_ATPase"/>
    <property type="match status" value="1"/>
</dbReference>